<reference evidence="2" key="1">
    <citation type="submission" date="2006-10" db="EMBL/GenBank/DDBJ databases">
        <authorList>
            <person name="Amadeo P."/>
            <person name="Zhao Q."/>
            <person name="Wortman J."/>
            <person name="Fraser-Liggett C."/>
            <person name="Carlton J."/>
        </authorList>
    </citation>
    <scope>NUCLEOTIDE SEQUENCE</scope>
    <source>
        <strain evidence="2">G3</strain>
    </source>
</reference>
<dbReference type="VEuPathDB" id="TrichDB:TVAGG3_0246900"/>
<dbReference type="GO" id="GO:0072542">
    <property type="term" value="F:protein phosphatase activator activity"/>
    <property type="evidence" value="ECO:0000318"/>
    <property type="project" value="GO_Central"/>
</dbReference>
<dbReference type="SUPFAM" id="SSF48371">
    <property type="entry name" value="ARM repeat"/>
    <property type="match status" value="1"/>
</dbReference>
<dbReference type="InterPro" id="IPR011989">
    <property type="entry name" value="ARM-like"/>
</dbReference>
<feature type="compositionally biased region" description="Low complexity" evidence="1">
    <location>
        <begin position="1"/>
        <end position="15"/>
    </location>
</feature>
<dbReference type="OrthoDB" id="7864400at2759"/>
<dbReference type="SMR" id="A2FKE5"/>
<evidence type="ECO:0000256" key="1">
    <source>
        <dbReference type="SAM" id="MobiDB-lite"/>
    </source>
</evidence>
<dbReference type="Pfam" id="PF01603">
    <property type="entry name" value="B56"/>
    <property type="match status" value="1"/>
</dbReference>
<evidence type="ECO:0000313" key="3">
    <source>
        <dbReference type="Proteomes" id="UP000001542"/>
    </source>
</evidence>
<evidence type="ECO:0000313" key="2">
    <source>
        <dbReference type="EMBL" id="EAX94611.1"/>
    </source>
</evidence>
<dbReference type="FunFam" id="1.25.10.10:FF:000331">
    <property type="entry name" value="Phosphoprotein phosphatase, putative"/>
    <property type="match status" value="1"/>
</dbReference>
<dbReference type="VEuPathDB" id="TrichDB:TVAG_287460"/>
<dbReference type="GO" id="GO:0007165">
    <property type="term" value="P:signal transduction"/>
    <property type="evidence" value="ECO:0007669"/>
    <property type="project" value="InterPro"/>
</dbReference>
<sequence length="467" mass="52690">MRRSKLPALRPAKVPAKAKKQAAPKAELDLSVDKSISLSTLRSTDGIEAVIKPSKPLLECPPKDQQKLLLEKCHECCVICDFSSANADAKAKQTKATLLKHIAAAFTIPHLVRSMQTDTINEFLNMLSVNLFRPFPTIPSVSPIDAHDSLSDASWPHLSLVYDSLLASLNCPLIQNSITTSFLYKLIGNCVSPDDREKAVVRDILHALYTKFIHLREIVRSNIAYQFSNNICSSELMEFFLSIVSGFNAPLKQDHVDFYYKYVLPLHCTQKYSSIQRPFVQCTVKFIQKSILLFTPTVMYIAKHWPCSDRRKQIDFLNELTTLLSTFELNVSPKVASTIFKIVGDCVESENTDVSEASVDFLMNPELASVIRTHSTIVFPIVIEPIYRAAKHHWDECTKTNAYVVLQVLSEIDNQTFNKANDAHKLMKAQKSASFAVFKNNWTRIFENAKSADKSMMSANFDCVRDR</sequence>
<proteinExistence type="predicted"/>
<dbReference type="AlphaFoldDB" id="A2FKE5"/>
<feature type="region of interest" description="Disordered" evidence="1">
    <location>
        <begin position="1"/>
        <end position="25"/>
    </location>
</feature>
<dbReference type="EMBL" id="DS113847">
    <property type="protein sequence ID" value="EAX94611.1"/>
    <property type="molecule type" value="Genomic_DNA"/>
</dbReference>
<dbReference type="Gene3D" id="1.25.10.10">
    <property type="entry name" value="Leucine-rich Repeat Variant"/>
    <property type="match status" value="1"/>
</dbReference>
<dbReference type="PANTHER" id="PTHR10257">
    <property type="entry name" value="SERINE/THREONINE PROTEIN PHOSPHATASE 2A PP2A REGULATORY SUBUNIT B"/>
    <property type="match status" value="1"/>
</dbReference>
<dbReference type="InParanoid" id="A2FKE5"/>
<organism evidence="2 3">
    <name type="scientific">Trichomonas vaginalis (strain ATCC PRA-98 / G3)</name>
    <dbReference type="NCBI Taxonomy" id="412133"/>
    <lineage>
        <taxon>Eukaryota</taxon>
        <taxon>Metamonada</taxon>
        <taxon>Parabasalia</taxon>
        <taxon>Trichomonadida</taxon>
        <taxon>Trichomonadidae</taxon>
        <taxon>Trichomonas</taxon>
    </lineage>
</organism>
<dbReference type="GO" id="GO:0051177">
    <property type="term" value="P:meiotic sister chromatid cohesion"/>
    <property type="evidence" value="ECO:0000318"/>
    <property type="project" value="GO_Central"/>
</dbReference>
<dbReference type="RefSeq" id="XP_001307541.1">
    <property type="nucleotide sequence ID" value="XM_001307540.1"/>
</dbReference>
<dbReference type="InterPro" id="IPR016024">
    <property type="entry name" value="ARM-type_fold"/>
</dbReference>
<dbReference type="eggNOG" id="KOG2085">
    <property type="taxonomic scope" value="Eukaryota"/>
</dbReference>
<dbReference type="InterPro" id="IPR002554">
    <property type="entry name" value="PP2A_B56"/>
</dbReference>
<dbReference type="STRING" id="5722.A2FKE5"/>
<dbReference type="GO" id="GO:0000159">
    <property type="term" value="C:protein phosphatase type 2A complex"/>
    <property type="evidence" value="ECO:0007669"/>
    <property type="project" value="InterPro"/>
</dbReference>
<accession>A2FKE5</accession>
<reference evidence="2" key="2">
    <citation type="journal article" date="2007" name="Science">
        <title>Draft genome sequence of the sexually transmitted pathogen Trichomonas vaginalis.</title>
        <authorList>
            <person name="Carlton J.M."/>
            <person name="Hirt R.P."/>
            <person name="Silva J.C."/>
            <person name="Delcher A.L."/>
            <person name="Schatz M."/>
            <person name="Zhao Q."/>
            <person name="Wortman J.R."/>
            <person name="Bidwell S.L."/>
            <person name="Alsmark U.C.M."/>
            <person name="Besteiro S."/>
            <person name="Sicheritz-Ponten T."/>
            <person name="Noel C.J."/>
            <person name="Dacks J.B."/>
            <person name="Foster P.G."/>
            <person name="Simillion C."/>
            <person name="Van de Peer Y."/>
            <person name="Miranda-Saavedra D."/>
            <person name="Barton G.J."/>
            <person name="Westrop G.D."/>
            <person name="Mueller S."/>
            <person name="Dessi D."/>
            <person name="Fiori P.L."/>
            <person name="Ren Q."/>
            <person name="Paulsen I."/>
            <person name="Zhang H."/>
            <person name="Bastida-Corcuera F.D."/>
            <person name="Simoes-Barbosa A."/>
            <person name="Brown M.T."/>
            <person name="Hayes R.D."/>
            <person name="Mukherjee M."/>
            <person name="Okumura C.Y."/>
            <person name="Schneider R."/>
            <person name="Smith A.J."/>
            <person name="Vanacova S."/>
            <person name="Villalvazo M."/>
            <person name="Haas B.J."/>
            <person name="Pertea M."/>
            <person name="Feldblyum T.V."/>
            <person name="Utterback T.R."/>
            <person name="Shu C.L."/>
            <person name="Osoegawa K."/>
            <person name="de Jong P.J."/>
            <person name="Hrdy I."/>
            <person name="Horvathova L."/>
            <person name="Zubacova Z."/>
            <person name="Dolezal P."/>
            <person name="Malik S.B."/>
            <person name="Logsdon J.M. Jr."/>
            <person name="Henze K."/>
            <person name="Gupta A."/>
            <person name="Wang C.C."/>
            <person name="Dunne R.L."/>
            <person name="Upcroft J.A."/>
            <person name="Upcroft P."/>
            <person name="White O."/>
            <person name="Salzberg S.L."/>
            <person name="Tang P."/>
            <person name="Chiu C.-H."/>
            <person name="Lee Y.-S."/>
            <person name="Embley T.M."/>
            <person name="Coombs G.H."/>
            <person name="Mottram J.C."/>
            <person name="Tachezy J."/>
            <person name="Fraser-Liggett C.M."/>
            <person name="Johnson P.J."/>
        </authorList>
    </citation>
    <scope>NUCLEOTIDE SEQUENCE [LARGE SCALE GENOMIC DNA]</scope>
    <source>
        <strain evidence="2">G3</strain>
    </source>
</reference>
<dbReference type="Proteomes" id="UP000001542">
    <property type="component" value="Unassembled WGS sequence"/>
</dbReference>
<gene>
    <name evidence="2" type="ORF">TVAG_287460</name>
</gene>
<protein>
    <submittedName>
        <fullName evidence="2">Phosphoprotein phosphatase, putative</fullName>
    </submittedName>
</protein>
<keyword evidence="3" id="KW-1185">Reference proteome</keyword>
<name>A2FKE5_TRIV3</name>
<dbReference type="OMA" id="QLSFCIT"/>
<dbReference type="KEGG" id="tva:4752353"/>
<dbReference type="PANTHER" id="PTHR10257:SF3">
    <property type="entry name" value="SERINE_THREONINE-PROTEIN PHOSPHATASE 2A 56 KDA REGULATORY SUBUNIT GAMMA ISOFORM"/>
    <property type="match status" value="1"/>
</dbReference>